<gene>
    <name evidence="1" type="ORF">OCTVUL_1B024742</name>
</gene>
<reference evidence="1" key="1">
    <citation type="submission" date="2023-08" db="EMBL/GenBank/DDBJ databases">
        <authorList>
            <person name="Alioto T."/>
            <person name="Alioto T."/>
            <person name="Gomez Garrido J."/>
        </authorList>
    </citation>
    <scope>NUCLEOTIDE SEQUENCE</scope>
</reference>
<name>A0AA36B2Y9_OCTVU</name>
<proteinExistence type="predicted"/>
<organism evidence="1 2">
    <name type="scientific">Octopus vulgaris</name>
    <name type="common">Common octopus</name>
    <dbReference type="NCBI Taxonomy" id="6645"/>
    <lineage>
        <taxon>Eukaryota</taxon>
        <taxon>Metazoa</taxon>
        <taxon>Spiralia</taxon>
        <taxon>Lophotrochozoa</taxon>
        <taxon>Mollusca</taxon>
        <taxon>Cephalopoda</taxon>
        <taxon>Coleoidea</taxon>
        <taxon>Octopodiformes</taxon>
        <taxon>Octopoda</taxon>
        <taxon>Incirrata</taxon>
        <taxon>Octopodidae</taxon>
        <taxon>Octopus</taxon>
    </lineage>
</organism>
<dbReference type="AlphaFoldDB" id="A0AA36B2Y9"/>
<sequence length="237" mass="26553">MNSCVSLWCCSTRKRAFSEIHRGFANSVVDVSFNIAIVINNDFQIDGINVETPLQSGIYRLTIKEVVKLKKKTKKTLYLENLSLHFVGKLLNDQEYQVLVLKNGQGEVKLEALQLADGKADPVVKGIRAVLNGYNLWNCIKMIVADTMSVNTGKRNGIVIQLQRLFAQKGLKEPQFIGCQHHVLDRDLRVVMDSGLGGKKSSPNIKCTFIPELLSNYEKLQANFNNGEEKILESAGW</sequence>
<dbReference type="Proteomes" id="UP001162480">
    <property type="component" value="Chromosome 8"/>
</dbReference>
<accession>A0AA36B2Y9</accession>
<evidence type="ECO:0000313" key="1">
    <source>
        <dbReference type="EMBL" id="CAI9726985.1"/>
    </source>
</evidence>
<evidence type="ECO:0000313" key="2">
    <source>
        <dbReference type="Proteomes" id="UP001162480"/>
    </source>
</evidence>
<dbReference type="EMBL" id="OX597821">
    <property type="protein sequence ID" value="CAI9726985.1"/>
    <property type="molecule type" value="Genomic_DNA"/>
</dbReference>
<protein>
    <submittedName>
        <fullName evidence="1">Uncharacterized protein</fullName>
    </submittedName>
</protein>
<keyword evidence="2" id="KW-1185">Reference proteome</keyword>